<feature type="domain" description="YdhG-like" evidence="1">
    <location>
        <begin position="22"/>
        <end position="113"/>
    </location>
</feature>
<dbReference type="Proteomes" id="UP000254060">
    <property type="component" value="Unassembled WGS sequence"/>
</dbReference>
<dbReference type="STRING" id="1397694.GCA_000702585_01292"/>
<reference evidence="2 3" key="1">
    <citation type="submission" date="2018-06" db="EMBL/GenBank/DDBJ databases">
        <authorList>
            <consortium name="Pathogen Informatics"/>
            <person name="Doyle S."/>
        </authorList>
    </citation>
    <scope>NUCLEOTIDE SEQUENCE [LARGE SCALE GENOMIC DNA]</scope>
    <source>
        <strain evidence="2 3">NCTC13163</strain>
    </source>
</reference>
<accession>A0A377FRH3</accession>
<sequence>MMKQTKMTTVDEYILQFPVEVQAILQTLRKLVKDISPEAEENMSYQMPTYYLKGNLVHFAAYKNHIGFYPTPAGIDAFKDELSDYKSAKGSVQFPIDKPIPFELIKRIVEFRVSEMNGDAVKNKE</sequence>
<evidence type="ECO:0000313" key="2">
    <source>
        <dbReference type="EMBL" id="STO07431.1"/>
    </source>
</evidence>
<dbReference type="EMBL" id="UGGP01000001">
    <property type="protein sequence ID" value="STO07431.1"/>
    <property type="molecule type" value="Genomic_DNA"/>
</dbReference>
<dbReference type="SUPFAM" id="SSF159888">
    <property type="entry name" value="YdhG-like"/>
    <property type="match status" value="1"/>
</dbReference>
<gene>
    <name evidence="2" type="ORF">NCTC13163_00778</name>
</gene>
<protein>
    <submittedName>
        <fullName evidence="2">Uncharacterized conserved protein</fullName>
    </submittedName>
</protein>
<proteinExistence type="predicted"/>
<dbReference type="Pfam" id="PF08818">
    <property type="entry name" value="DUF1801"/>
    <property type="match status" value="1"/>
</dbReference>
<evidence type="ECO:0000259" key="1">
    <source>
        <dbReference type="Pfam" id="PF08818"/>
    </source>
</evidence>
<name>A0A377FRH3_9BACL</name>
<dbReference type="InterPro" id="IPR014922">
    <property type="entry name" value="YdhG-like"/>
</dbReference>
<dbReference type="Gene3D" id="3.90.1150.200">
    <property type="match status" value="1"/>
</dbReference>
<organism evidence="2 3">
    <name type="scientific">Exiguobacterium aurantiacum</name>
    <dbReference type="NCBI Taxonomy" id="33987"/>
    <lineage>
        <taxon>Bacteria</taxon>
        <taxon>Bacillati</taxon>
        <taxon>Bacillota</taxon>
        <taxon>Bacilli</taxon>
        <taxon>Bacillales</taxon>
        <taxon>Bacillales Family XII. Incertae Sedis</taxon>
        <taxon>Exiguobacterium</taxon>
    </lineage>
</organism>
<evidence type="ECO:0000313" key="3">
    <source>
        <dbReference type="Proteomes" id="UP000254060"/>
    </source>
</evidence>
<dbReference type="AlphaFoldDB" id="A0A377FRH3"/>